<sequence length="595" mass="66244">MFSVAGLHYVAGERTSTMSVPSLRNVGLFTVFSVPQMKCSELSAEWIRSSVQNYLENDDVFTTPFLKTVVFHGVDEGSITITPEALDYLAQQGNERRIFITGESLLPGPYVSWGREIRDVWRLVDDSSGTCMLTLKPQQTVGDDPFEIFSSRIPGSQFRGFAIPSRIKTSRVSDSPLSGFRVVIKDNIHLKGIRTSAGNKGFHDTYRERTESAPCVKRLIDHGVVLLGKTKMNSFGNWEEPVESTDYQAPWNPRGDGYQSPGGSSSGSAAAIASYDWLDIAIGTDTWASVTRPSLWCGCFGLRPTQGALSADGIEPFCQLWDTAGVLARDLQKCRDFSSVWLSPGKLRDEAMPFSSIIWPTDYWSIIDSKQITIAKGFVEKIKVSLALECEDLSFKAMWEQLPPSEAVGVSLDDYINEAPNAQCYDAYHNLDEFRAKHHELFGHAPYVSPPNQKMWSFAETMSQEKRDQDFAKIDVYKQWFTQTVWAGTRSNALIVMPLESMSPRYRDEVPSFKRPPQDGIGALTLGPVMDSPVLAVPVAEIPYHSRITDRDEALPFVLAIMGPKGSDLALMDAMLKVLEKSDMPTVVKTGRSMF</sequence>
<keyword evidence="2" id="KW-1185">Reference proteome</keyword>
<proteinExistence type="predicted"/>
<organism evidence="1 2">
    <name type="scientific">Nemania bipapillata</name>
    <dbReference type="NCBI Taxonomy" id="110536"/>
    <lineage>
        <taxon>Eukaryota</taxon>
        <taxon>Fungi</taxon>
        <taxon>Dikarya</taxon>
        <taxon>Ascomycota</taxon>
        <taxon>Pezizomycotina</taxon>
        <taxon>Sordariomycetes</taxon>
        <taxon>Xylariomycetidae</taxon>
        <taxon>Xylariales</taxon>
        <taxon>Xylariaceae</taxon>
        <taxon>Nemania</taxon>
    </lineage>
</organism>
<evidence type="ECO:0000313" key="2">
    <source>
        <dbReference type="Proteomes" id="UP001153334"/>
    </source>
</evidence>
<reference evidence="1" key="1">
    <citation type="submission" date="2022-11" db="EMBL/GenBank/DDBJ databases">
        <title>Genome Sequence of Nemania bipapillata.</title>
        <authorList>
            <person name="Buettner E."/>
        </authorList>
    </citation>
    <scope>NUCLEOTIDE SEQUENCE</scope>
    <source>
        <strain evidence="1">CP14</strain>
    </source>
</reference>
<dbReference type="EMBL" id="JAPESX010003004">
    <property type="protein sequence ID" value="KAJ8105970.1"/>
    <property type="molecule type" value="Genomic_DNA"/>
</dbReference>
<dbReference type="Proteomes" id="UP001153334">
    <property type="component" value="Unassembled WGS sequence"/>
</dbReference>
<evidence type="ECO:0000313" key="1">
    <source>
        <dbReference type="EMBL" id="KAJ8105970.1"/>
    </source>
</evidence>
<comment type="caution">
    <text evidence="1">The sequence shown here is derived from an EMBL/GenBank/DDBJ whole genome shotgun (WGS) entry which is preliminary data.</text>
</comment>
<protein>
    <submittedName>
        <fullName evidence="1">Uncharacterized protein</fullName>
    </submittedName>
</protein>
<name>A0ACC2HSJ3_9PEZI</name>
<accession>A0ACC2HSJ3</accession>
<gene>
    <name evidence="1" type="ORF">ONZ43_g7220</name>
</gene>